<evidence type="ECO:0000313" key="1">
    <source>
        <dbReference type="EMBL" id="DAD73183.1"/>
    </source>
</evidence>
<dbReference type="Gene3D" id="2.60.520.10">
    <property type="entry name" value="Phage fibre proteins"/>
    <property type="match status" value="1"/>
</dbReference>
<name>A0A8S5LTM9_9CAUD</name>
<sequence length="226" mass="24127">MQLEQGAVAKPITTCRPIWRFTFGKEQHKKGMNEMANMHLVTGYAGQAHVTAADQGSLNAAMFGGGSYVLDRGSKLAATIVSNNKIEVADGDLMIQGRHARLDEGSTVNLTIENGQQGYLRNDLIVARYTKDGSTGVENVNLVVIKGTPAASNPSDPAYTSGDIINDHVLTADFPLYRVPLNGLTVQTLVPLFSVFPAMKKIVVGSTSPGSVTGLDVGDIYIYLQS</sequence>
<keyword evidence="1" id="KW-0675">Receptor</keyword>
<accession>A0A8S5LTM9</accession>
<dbReference type="EMBL" id="BK014731">
    <property type="protein sequence ID" value="DAD73183.1"/>
    <property type="molecule type" value="Genomic_DNA"/>
</dbReference>
<proteinExistence type="predicted"/>
<protein>
    <submittedName>
        <fullName evidence="1">Receptor Binding Protein sandwich domain, phage receptor</fullName>
    </submittedName>
</protein>
<organism evidence="1">
    <name type="scientific">Myoviridae sp. ct25F5</name>
    <dbReference type="NCBI Taxonomy" id="2826604"/>
    <lineage>
        <taxon>Viruses</taxon>
        <taxon>Duplodnaviria</taxon>
        <taxon>Heunggongvirae</taxon>
        <taxon>Uroviricota</taxon>
        <taxon>Caudoviricetes</taxon>
    </lineage>
</organism>
<reference evidence="1" key="1">
    <citation type="journal article" date="2021" name="Proc. Natl. Acad. Sci. U.S.A.">
        <title>A Catalog of Tens of Thousands of Viruses from Human Metagenomes Reveals Hidden Associations with Chronic Diseases.</title>
        <authorList>
            <person name="Tisza M.J."/>
            <person name="Buck C.B."/>
        </authorList>
    </citation>
    <scope>NUCLEOTIDE SEQUENCE</scope>
    <source>
        <strain evidence="1">Ct25F5</strain>
    </source>
</reference>